<dbReference type="GO" id="GO:0008233">
    <property type="term" value="F:peptidase activity"/>
    <property type="evidence" value="ECO:0007669"/>
    <property type="project" value="InterPro"/>
</dbReference>
<evidence type="ECO:0000313" key="3">
    <source>
        <dbReference type="EMBL" id="GEA62606.1"/>
    </source>
</evidence>
<dbReference type="GO" id="GO:0006508">
    <property type="term" value="P:proteolysis"/>
    <property type="evidence" value="ECO:0007669"/>
    <property type="project" value="InterPro"/>
</dbReference>
<dbReference type="CDD" id="cd02423">
    <property type="entry name" value="Peptidase_C39G"/>
    <property type="match status" value="1"/>
</dbReference>
<accession>A0A4Y3ITH6</accession>
<evidence type="ECO:0000259" key="2">
    <source>
        <dbReference type="PROSITE" id="PS50990"/>
    </source>
</evidence>
<feature type="chain" id="PRO_5021397340" description="Peptidase C39 domain-containing protein" evidence="1">
    <location>
        <begin position="18"/>
        <end position="222"/>
    </location>
</feature>
<dbReference type="Pfam" id="PF03412">
    <property type="entry name" value="Peptidase_C39"/>
    <property type="match status" value="1"/>
</dbReference>
<dbReference type="EMBL" id="BJLH01000023">
    <property type="protein sequence ID" value="GEA62606.1"/>
    <property type="molecule type" value="Genomic_DNA"/>
</dbReference>
<keyword evidence="4" id="KW-1185">Reference proteome</keyword>
<name>A0A4Y3ITH6_9VIBR</name>
<dbReference type="Proteomes" id="UP000318242">
    <property type="component" value="Unassembled WGS sequence"/>
</dbReference>
<dbReference type="Gene3D" id="3.90.70.10">
    <property type="entry name" value="Cysteine proteinases"/>
    <property type="match status" value="1"/>
</dbReference>
<feature type="signal peptide" evidence="1">
    <location>
        <begin position="1"/>
        <end position="17"/>
    </location>
</feature>
<dbReference type="GO" id="GO:0016020">
    <property type="term" value="C:membrane"/>
    <property type="evidence" value="ECO:0007669"/>
    <property type="project" value="InterPro"/>
</dbReference>
<sequence length="222" mass="24879">MSPLAWLMLTLSASTFAIEFLPHRANYSVPVKSYKEIVFGDIYRQQYDFSCGSAALATLLEYHYQRPSEEQQIFNAMYEKGNKELINQKGFSLLDMKHYLESVGLKADGFKISLERMRKAGVPGITLVNFDGYMHFVVIKGIGDDKVVLGDPSRGTMVMPINEFNQYYQGLVLLVRNEADVGRTSFVDADTFSIYASSPLETGIIRDSIGLHSITLPSSGDY</sequence>
<dbReference type="AlphaFoldDB" id="A0A4Y3ITH6"/>
<organism evidence="3 4">
    <name type="scientific">Vibrio comitans NBRC 102076</name>
    <dbReference type="NCBI Taxonomy" id="1219078"/>
    <lineage>
        <taxon>Bacteria</taxon>
        <taxon>Pseudomonadati</taxon>
        <taxon>Pseudomonadota</taxon>
        <taxon>Gammaproteobacteria</taxon>
        <taxon>Vibrionales</taxon>
        <taxon>Vibrionaceae</taxon>
        <taxon>Vibrio</taxon>
    </lineage>
</organism>
<evidence type="ECO:0000313" key="4">
    <source>
        <dbReference type="Proteomes" id="UP000318242"/>
    </source>
</evidence>
<dbReference type="PROSITE" id="PS50990">
    <property type="entry name" value="PEPTIDASE_C39"/>
    <property type="match status" value="1"/>
</dbReference>
<gene>
    <name evidence="3" type="ORF">VCO01S_37990</name>
</gene>
<keyword evidence="1" id="KW-0732">Signal</keyword>
<reference evidence="3 4" key="1">
    <citation type="submission" date="2019-06" db="EMBL/GenBank/DDBJ databases">
        <title>Whole genome shotgun sequence of Vibrio comitans NBRC 102076.</title>
        <authorList>
            <person name="Hosoyama A."/>
            <person name="Uohara A."/>
            <person name="Ohji S."/>
            <person name="Ichikawa N."/>
        </authorList>
    </citation>
    <scope>NUCLEOTIDE SEQUENCE [LARGE SCALE GENOMIC DNA]</scope>
    <source>
        <strain evidence="3 4">NBRC 102076</strain>
    </source>
</reference>
<comment type="caution">
    <text evidence="3">The sequence shown here is derived from an EMBL/GenBank/DDBJ whole genome shotgun (WGS) entry which is preliminary data.</text>
</comment>
<dbReference type="InterPro" id="IPR005074">
    <property type="entry name" value="Peptidase_C39"/>
</dbReference>
<feature type="domain" description="Peptidase C39" evidence="2">
    <location>
        <begin position="45"/>
        <end position="175"/>
    </location>
</feature>
<evidence type="ECO:0000256" key="1">
    <source>
        <dbReference type="SAM" id="SignalP"/>
    </source>
</evidence>
<protein>
    <recommendedName>
        <fullName evidence="2">Peptidase C39 domain-containing protein</fullName>
    </recommendedName>
</protein>
<dbReference type="RefSeq" id="WP_244311470.1">
    <property type="nucleotide sequence ID" value="NZ_BJLH01000023.1"/>
</dbReference>
<proteinExistence type="predicted"/>
<dbReference type="GO" id="GO:0005524">
    <property type="term" value="F:ATP binding"/>
    <property type="evidence" value="ECO:0007669"/>
    <property type="project" value="InterPro"/>
</dbReference>